<organism evidence="1">
    <name type="scientific">Arundo donax</name>
    <name type="common">Giant reed</name>
    <name type="synonym">Donax arundinaceus</name>
    <dbReference type="NCBI Taxonomy" id="35708"/>
    <lineage>
        <taxon>Eukaryota</taxon>
        <taxon>Viridiplantae</taxon>
        <taxon>Streptophyta</taxon>
        <taxon>Embryophyta</taxon>
        <taxon>Tracheophyta</taxon>
        <taxon>Spermatophyta</taxon>
        <taxon>Magnoliopsida</taxon>
        <taxon>Liliopsida</taxon>
        <taxon>Poales</taxon>
        <taxon>Poaceae</taxon>
        <taxon>PACMAD clade</taxon>
        <taxon>Arundinoideae</taxon>
        <taxon>Arundineae</taxon>
        <taxon>Arundo</taxon>
    </lineage>
</organism>
<proteinExistence type="predicted"/>
<evidence type="ECO:0000313" key="1">
    <source>
        <dbReference type="EMBL" id="JAD31865.1"/>
    </source>
</evidence>
<dbReference type="EMBL" id="GBRH01266030">
    <property type="protein sequence ID" value="JAD31865.1"/>
    <property type="molecule type" value="Transcribed_RNA"/>
</dbReference>
<accession>A0A0A8Z542</accession>
<dbReference type="AlphaFoldDB" id="A0A0A8Z542"/>
<protein>
    <submittedName>
        <fullName evidence="1">Uncharacterized protein</fullName>
    </submittedName>
</protein>
<name>A0A0A8Z542_ARUDO</name>
<reference evidence="1" key="2">
    <citation type="journal article" date="2015" name="Data Brief">
        <title>Shoot transcriptome of the giant reed, Arundo donax.</title>
        <authorList>
            <person name="Barrero R.A."/>
            <person name="Guerrero F.D."/>
            <person name="Moolhuijzen P."/>
            <person name="Goolsby J.A."/>
            <person name="Tidwell J."/>
            <person name="Bellgard S.E."/>
            <person name="Bellgard M.I."/>
        </authorList>
    </citation>
    <scope>NUCLEOTIDE SEQUENCE</scope>
    <source>
        <tissue evidence="1">Shoot tissue taken approximately 20 cm above the soil surface</tissue>
    </source>
</reference>
<reference evidence="1" key="1">
    <citation type="submission" date="2014-09" db="EMBL/GenBank/DDBJ databases">
        <authorList>
            <person name="Magalhaes I.L.F."/>
            <person name="Oliveira U."/>
            <person name="Santos F.R."/>
            <person name="Vidigal T.H.D.A."/>
            <person name="Brescovit A.D."/>
            <person name="Santos A.J."/>
        </authorList>
    </citation>
    <scope>NUCLEOTIDE SEQUENCE</scope>
    <source>
        <tissue evidence="1">Shoot tissue taken approximately 20 cm above the soil surface</tissue>
    </source>
</reference>
<sequence length="21" mass="2623">MILESCTINYYKTSHEFCRRK</sequence>